<dbReference type="PIRSF" id="PIRSF035805">
    <property type="entry name" value="TK_cell"/>
    <property type="match status" value="1"/>
</dbReference>
<dbReference type="InterPro" id="IPR027417">
    <property type="entry name" value="P-loop_NTPase"/>
</dbReference>
<feature type="binding site" evidence="8">
    <location>
        <position position="185"/>
    </location>
    <ligand>
        <name>Zn(2+)</name>
        <dbReference type="ChEBI" id="CHEBI:29105"/>
    </ligand>
</feature>
<evidence type="ECO:0000256" key="10">
    <source>
        <dbReference type="PIRSR" id="PIRSR035805-2"/>
    </source>
</evidence>
<evidence type="ECO:0000256" key="2">
    <source>
        <dbReference type="ARBA" id="ARBA00012118"/>
    </source>
</evidence>
<dbReference type="Gene3D" id="3.40.50.300">
    <property type="entry name" value="P-loop containing nucleotide triphosphate hydrolases"/>
    <property type="match status" value="1"/>
</dbReference>
<dbReference type="InterPro" id="IPR001267">
    <property type="entry name" value="Thymidine_kinase"/>
</dbReference>
<dbReference type="HAMAP" id="MF_00124">
    <property type="entry name" value="Thymidine_kinase"/>
    <property type="match status" value="1"/>
</dbReference>
<comment type="similarity">
    <text evidence="1 8 12">Belongs to the thymidine kinase family.</text>
</comment>
<dbReference type="Proteomes" id="UP000241986">
    <property type="component" value="Unassembled WGS sequence"/>
</dbReference>
<evidence type="ECO:0000256" key="4">
    <source>
        <dbReference type="ARBA" id="ARBA00022679"/>
    </source>
</evidence>
<dbReference type="PANTHER" id="PTHR11441:SF0">
    <property type="entry name" value="THYMIDINE KINASE, CYTOSOLIC"/>
    <property type="match status" value="1"/>
</dbReference>
<evidence type="ECO:0000256" key="12">
    <source>
        <dbReference type="RuleBase" id="RU004165"/>
    </source>
</evidence>
<sequence>MAELSFIYSSMNAGKTTELLQFAHNYSERGMNPFLMTPSIDNRAGVGVIESRIGIQKKAFSFDKDDNLYEIVSRLNEAKKIDCVLIDEAQFLTAKQVWEISDIVDFLDIRVQCYGLRTDAFSMTFEGSERLLALSDKIIERETICHCGVNAIMVLKLNEKGEVVSAGKQIDIGGNDKYISVCRKHYKKAMKMDR</sequence>
<dbReference type="SUPFAM" id="SSF52540">
    <property type="entry name" value="P-loop containing nucleoside triphosphate hydrolases"/>
    <property type="match status" value="1"/>
</dbReference>
<evidence type="ECO:0000313" key="13">
    <source>
        <dbReference type="EMBL" id="PTH80047.1"/>
    </source>
</evidence>
<evidence type="ECO:0000256" key="3">
    <source>
        <dbReference type="ARBA" id="ARBA00022634"/>
    </source>
</evidence>
<dbReference type="PROSITE" id="PS00603">
    <property type="entry name" value="TK_CELLULAR_TYPE"/>
    <property type="match status" value="1"/>
</dbReference>
<keyword evidence="8" id="KW-0862">Zinc</keyword>
<keyword evidence="3 8" id="KW-0237">DNA synthesis</keyword>
<comment type="catalytic activity">
    <reaction evidence="8 11">
        <text>thymidine + ATP = dTMP + ADP + H(+)</text>
        <dbReference type="Rhea" id="RHEA:19129"/>
        <dbReference type="ChEBI" id="CHEBI:15378"/>
        <dbReference type="ChEBI" id="CHEBI:17748"/>
        <dbReference type="ChEBI" id="CHEBI:30616"/>
        <dbReference type="ChEBI" id="CHEBI:63528"/>
        <dbReference type="ChEBI" id="CHEBI:456216"/>
        <dbReference type="EC" id="2.7.1.21"/>
    </reaction>
</comment>
<dbReference type="EC" id="2.7.1.21" evidence="2 8"/>
<keyword evidence="6 8" id="KW-0418">Kinase</keyword>
<name>A0A2T4MZQ8_AERVE</name>
<organism evidence="13 14">
    <name type="scientific">Aeromonas veronii</name>
    <dbReference type="NCBI Taxonomy" id="654"/>
    <lineage>
        <taxon>Bacteria</taxon>
        <taxon>Pseudomonadati</taxon>
        <taxon>Pseudomonadota</taxon>
        <taxon>Gammaproteobacteria</taxon>
        <taxon>Aeromonadales</taxon>
        <taxon>Aeromonadaceae</taxon>
        <taxon>Aeromonas</taxon>
    </lineage>
</organism>
<dbReference type="GO" id="GO:0005524">
    <property type="term" value="F:ATP binding"/>
    <property type="evidence" value="ECO:0007669"/>
    <property type="project" value="UniProtKB-UniRule"/>
</dbReference>
<keyword evidence="5 8" id="KW-0547">Nucleotide-binding</keyword>
<dbReference type="NCBIfam" id="NF003300">
    <property type="entry name" value="PRK04296.1-5"/>
    <property type="match status" value="1"/>
</dbReference>
<dbReference type="InterPro" id="IPR020633">
    <property type="entry name" value="Thymidine_kinase_CS"/>
</dbReference>
<keyword evidence="8" id="KW-0479">Metal-binding</keyword>
<dbReference type="RefSeq" id="WP_107683930.1">
    <property type="nucleotide sequence ID" value="NZ_PZKL01000037.1"/>
</dbReference>
<dbReference type="PANTHER" id="PTHR11441">
    <property type="entry name" value="THYMIDINE KINASE"/>
    <property type="match status" value="1"/>
</dbReference>
<feature type="binding site" evidence="8">
    <location>
        <begin position="9"/>
        <end position="16"/>
    </location>
    <ligand>
        <name>ATP</name>
        <dbReference type="ChEBI" id="CHEBI:30616"/>
    </ligand>
</feature>
<keyword evidence="4 8" id="KW-0808">Transferase</keyword>
<feature type="binding site" evidence="8">
    <location>
        <begin position="87"/>
        <end position="90"/>
    </location>
    <ligand>
        <name>ATP</name>
        <dbReference type="ChEBI" id="CHEBI:30616"/>
    </ligand>
</feature>
<dbReference type="GO" id="GO:0004797">
    <property type="term" value="F:thymidine kinase activity"/>
    <property type="evidence" value="ECO:0007669"/>
    <property type="project" value="UniProtKB-UniRule"/>
</dbReference>
<evidence type="ECO:0000256" key="8">
    <source>
        <dbReference type="HAMAP-Rule" id="MF_00124"/>
    </source>
</evidence>
<evidence type="ECO:0000256" key="9">
    <source>
        <dbReference type="PIRSR" id="PIRSR035805-1"/>
    </source>
</evidence>
<evidence type="ECO:0000256" key="6">
    <source>
        <dbReference type="ARBA" id="ARBA00022777"/>
    </source>
</evidence>
<evidence type="ECO:0000256" key="5">
    <source>
        <dbReference type="ARBA" id="ARBA00022741"/>
    </source>
</evidence>
<evidence type="ECO:0000256" key="11">
    <source>
        <dbReference type="RuleBase" id="RU000544"/>
    </source>
</evidence>
<dbReference type="GO" id="GO:0008270">
    <property type="term" value="F:zinc ion binding"/>
    <property type="evidence" value="ECO:0007669"/>
    <property type="project" value="UniProtKB-UniRule"/>
</dbReference>
<dbReference type="AlphaFoldDB" id="A0A2T4MZQ8"/>
<keyword evidence="8" id="KW-0963">Cytoplasm</keyword>
<dbReference type="GO" id="GO:0046104">
    <property type="term" value="P:thymidine metabolic process"/>
    <property type="evidence" value="ECO:0007669"/>
    <property type="project" value="TreeGrafter"/>
</dbReference>
<dbReference type="Gene3D" id="3.30.60.20">
    <property type="match status" value="1"/>
</dbReference>
<dbReference type="GO" id="GO:0005829">
    <property type="term" value="C:cytosol"/>
    <property type="evidence" value="ECO:0007669"/>
    <property type="project" value="TreeGrafter"/>
</dbReference>
<dbReference type="Pfam" id="PF00265">
    <property type="entry name" value="TK"/>
    <property type="match status" value="1"/>
</dbReference>
<evidence type="ECO:0000256" key="7">
    <source>
        <dbReference type="ARBA" id="ARBA00022840"/>
    </source>
</evidence>
<dbReference type="SUPFAM" id="SSF57716">
    <property type="entry name" value="Glucocorticoid receptor-like (DNA-binding domain)"/>
    <property type="match status" value="1"/>
</dbReference>
<feature type="binding site" evidence="8">
    <location>
        <position position="147"/>
    </location>
    <ligand>
        <name>Zn(2+)</name>
        <dbReference type="ChEBI" id="CHEBI:29105"/>
    </ligand>
</feature>
<feature type="binding site" evidence="8">
    <location>
        <position position="182"/>
    </location>
    <ligand>
        <name>Zn(2+)</name>
        <dbReference type="ChEBI" id="CHEBI:29105"/>
    </ligand>
</feature>
<feature type="binding site" evidence="10">
    <location>
        <position position="178"/>
    </location>
    <ligand>
        <name>substrate</name>
    </ligand>
</feature>
<accession>A0A2T4MZQ8</accession>
<comment type="subunit">
    <text evidence="8">Homotetramer.</text>
</comment>
<reference evidence="13 14" key="1">
    <citation type="submission" date="2018-03" db="EMBL/GenBank/DDBJ databases">
        <title>Aeromonas veronii whole genome sequencing and analysis.</title>
        <authorList>
            <person name="Xie H."/>
            <person name="Liu T."/>
            <person name="Wang K."/>
        </authorList>
    </citation>
    <scope>NUCLEOTIDE SEQUENCE [LARGE SCALE GENOMIC DNA]</scope>
    <source>
        <strain evidence="13 14">XH.VA.1</strain>
    </source>
</reference>
<keyword evidence="7 8" id="KW-0067">ATP-binding</keyword>
<gene>
    <name evidence="8" type="primary">tdk</name>
    <name evidence="13" type="ORF">DAA48_15905</name>
</gene>
<feature type="binding site" evidence="10">
    <location>
        <begin position="170"/>
        <end position="173"/>
    </location>
    <ligand>
        <name>substrate</name>
    </ligand>
</feature>
<evidence type="ECO:0000313" key="14">
    <source>
        <dbReference type="Proteomes" id="UP000241986"/>
    </source>
</evidence>
<comment type="caution">
    <text evidence="13">The sequence shown here is derived from an EMBL/GenBank/DDBJ whole genome shotgun (WGS) entry which is preliminary data.</text>
</comment>
<protein>
    <recommendedName>
        <fullName evidence="2 8">Thymidine kinase</fullName>
        <ecNumber evidence="2 8">2.7.1.21</ecNumber>
    </recommendedName>
</protein>
<comment type="subcellular location">
    <subcellularLocation>
        <location evidence="8">Cytoplasm</location>
    </subcellularLocation>
</comment>
<proteinExistence type="inferred from homology"/>
<feature type="binding site" evidence="8">
    <location>
        <position position="145"/>
    </location>
    <ligand>
        <name>Zn(2+)</name>
        <dbReference type="ChEBI" id="CHEBI:29105"/>
    </ligand>
</feature>
<dbReference type="EMBL" id="PZKL01000037">
    <property type="protein sequence ID" value="PTH80047.1"/>
    <property type="molecule type" value="Genomic_DNA"/>
</dbReference>
<evidence type="ECO:0000256" key="1">
    <source>
        <dbReference type="ARBA" id="ARBA00007587"/>
    </source>
</evidence>
<feature type="active site" description="Proton acceptor" evidence="8 9">
    <location>
        <position position="88"/>
    </location>
</feature>
<dbReference type="GO" id="GO:0071897">
    <property type="term" value="P:DNA biosynthetic process"/>
    <property type="evidence" value="ECO:0007669"/>
    <property type="project" value="UniProtKB-KW"/>
</dbReference>